<protein>
    <submittedName>
        <fullName evidence="1">Uncharacterized protein</fullName>
    </submittedName>
</protein>
<dbReference type="AlphaFoldDB" id="A0A091DU30"/>
<accession>A0A091DU30</accession>
<name>A0A091DU30_FUKDA</name>
<dbReference type="EMBL" id="KN122054">
    <property type="protein sequence ID" value="KFO33755.1"/>
    <property type="molecule type" value="Genomic_DNA"/>
</dbReference>
<gene>
    <name evidence="1" type="ORF">H920_04749</name>
</gene>
<evidence type="ECO:0000313" key="1">
    <source>
        <dbReference type="EMBL" id="KFO33755.1"/>
    </source>
</evidence>
<evidence type="ECO:0000313" key="2">
    <source>
        <dbReference type="Proteomes" id="UP000028990"/>
    </source>
</evidence>
<proteinExistence type="predicted"/>
<sequence>MLLLLPALHQACQKTSHCPSAAAAAGHLLQLAQRTPLSVPQLCRTEALVLSVHAKVKPQAPGQPIGSDLQAAPSV</sequence>
<organism evidence="1 2">
    <name type="scientific">Fukomys damarensis</name>
    <name type="common">Damaraland mole rat</name>
    <name type="synonym">Cryptomys damarensis</name>
    <dbReference type="NCBI Taxonomy" id="885580"/>
    <lineage>
        <taxon>Eukaryota</taxon>
        <taxon>Metazoa</taxon>
        <taxon>Chordata</taxon>
        <taxon>Craniata</taxon>
        <taxon>Vertebrata</taxon>
        <taxon>Euteleostomi</taxon>
        <taxon>Mammalia</taxon>
        <taxon>Eutheria</taxon>
        <taxon>Euarchontoglires</taxon>
        <taxon>Glires</taxon>
        <taxon>Rodentia</taxon>
        <taxon>Hystricomorpha</taxon>
        <taxon>Bathyergidae</taxon>
        <taxon>Fukomys</taxon>
    </lineage>
</organism>
<dbReference type="Proteomes" id="UP000028990">
    <property type="component" value="Unassembled WGS sequence"/>
</dbReference>
<reference evidence="1 2" key="1">
    <citation type="submission" date="2013-11" db="EMBL/GenBank/DDBJ databases">
        <title>The Damaraland mole rat (Fukomys damarensis) genome and evolution of African mole rats.</title>
        <authorList>
            <person name="Gladyshev V.N."/>
            <person name="Fang X."/>
        </authorList>
    </citation>
    <scope>NUCLEOTIDE SEQUENCE [LARGE SCALE GENOMIC DNA]</scope>
    <source>
        <tissue evidence="1">Liver</tissue>
    </source>
</reference>
<keyword evidence="2" id="KW-1185">Reference proteome</keyword>